<feature type="domain" description="PucR C-terminal helix-turn-helix" evidence="4">
    <location>
        <begin position="424"/>
        <end position="482"/>
    </location>
</feature>
<dbReference type="Proteomes" id="UP001237595">
    <property type="component" value="Unassembled WGS sequence"/>
</dbReference>
<keyword evidence="7" id="KW-1185">Reference proteome</keyword>
<dbReference type="PANTHER" id="PTHR33744:SF7">
    <property type="entry name" value="PUCR FAMILY TRANSCRIPTIONAL REGULATOR"/>
    <property type="match status" value="1"/>
</dbReference>
<dbReference type="Pfam" id="PF13556">
    <property type="entry name" value="HTH_30"/>
    <property type="match status" value="1"/>
</dbReference>
<dbReference type="EMBL" id="JASAOF010000009">
    <property type="protein sequence ID" value="MDI2030238.1"/>
    <property type="molecule type" value="Genomic_DNA"/>
</dbReference>
<evidence type="ECO:0000313" key="6">
    <source>
        <dbReference type="EMBL" id="MDI2030238.1"/>
    </source>
</evidence>
<proteinExistence type="inferred from homology"/>
<evidence type="ECO:0000256" key="2">
    <source>
        <dbReference type="SAM" id="MobiDB-lite"/>
    </source>
</evidence>
<comment type="similarity">
    <text evidence="1">Belongs to the CdaR family.</text>
</comment>
<reference evidence="6 7" key="1">
    <citation type="submission" date="2023-04" db="EMBL/GenBank/DDBJ databases">
        <title>Draft genome sequence of Saccharopolyspora sp. TS4A08 isolated from sweet potato rhizospheric soil.</title>
        <authorList>
            <person name="Suksaard P."/>
            <person name="Duangmal K."/>
        </authorList>
    </citation>
    <scope>NUCLEOTIDE SEQUENCE [LARGE SCALE GENOMIC DNA]</scope>
    <source>
        <strain evidence="6 7">TS4A08</strain>
    </source>
</reference>
<feature type="domain" description="Purine catabolism PurC-like" evidence="3">
    <location>
        <begin position="7"/>
        <end position="121"/>
    </location>
</feature>
<accession>A0ABT6PQK1</accession>
<organism evidence="6 7">
    <name type="scientific">Saccharopolyspora ipomoeae</name>
    <dbReference type="NCBI Taxonomy" id="3042027"/>
    <lineage>
        <taxon>Bacteria</taxon>
        <taxon>Bacillati</taxon>
        <taxon>Actinomycetota</taxon>
        <taxon>Actinomycetes</taxon>
        <taxon>Pseudonocardiales</taxon>
        <taxon>Pseudonocardiaceae</taxon>
        <taxon>Saccharopolyspora</taxon>
    </lineage>
</organism>
<evidence type="ECO:0000259" key="5">
    <source>
        <dbReference type="Pfam" id="PF17853"/>
    </source>
</evidence>
<evidence type="ECO:0000259" key="3">
    <source>
        <dbReference type="Pfam" id="PF07905"/>
    </source>
</evidence>
<dbReference type="InterPro" id="IPR025736">
    <property type="entry name" value="PucR_C-HTH_dom"/>
</dbReference>
<dbReference type="Gene3D" id="1.10.10.2840">
    <property type="entry name" value="PucR C-terminal helix-turn-helix domain"/>
    <property type="match status" value="1"/>
</dbReference>
<feature type="region of interest" description="Disordered" evidence="2">
    <location>
        <begin position="491"/>
        <end position="511"/>
    </location>
</feature>
<dbReference type="Pfam" id="PF17853">
    <property type="entry name" value="GGDEF_2"/>
    <property type="match status" value="1"/>
</dbReference>
<evidence type="ECO:0000313" key="7">
    <source>
        <dbReference type="Proteomes" id="UP001237595"/>
    </source>
</evidence>
<dbReference type="InterPro" id="IPR051448">
    <property type="entry name" value="CdaR-like_regulators"/>
</dbReference>
<dbReference type="InterPro" id="IPR041522">
    <property type="entry name" value="CdaR_GGDEF"/>
</dbReference>
<comment type="caution">
    <text evidence="6">The sequence shown here is derived from an EMBL/GenBank/DDBJ whole genome shotgun (WGS) entry which is preliminary data.</text>
</comment>
<dbReference type="PANTHER" id="PTHR33744">
    <property type="entry name" value="CARBOHYDRATE DIACID REGULATOR"/>
    <property type="match status" value="1"/>
</dbReference>
<dbReference type="Pfam" id="PF07905">
    <property type="entry name" value="PucR"/>
    <property type="match status" value="1"/>
</dbReference>
<name>A0ABT6PQK1_9PSEU</name>
<feature type="domain" description="CdaR GGDEF-like" evidence="5">
    <location>
        <begin position="287"/>
        <end position="371"/>
    </location>
</feature>
<sequence>MSIPLAEVLRHPALGPARPVLIAGDASRPVRWVHSSEVVELAHLLRGGELVLTAAMVLTAASDDQQRRYVAELVEHDVTAVAVEHPGQLPAALVDEARKRDFALVQLRRTVPFVEVTEAINGVLIHASVARLRLADSLSDQLSEQLLSGGDVHALVDSLARRLNARVSVQDPAGSILAATEADASPASEVAVRSRETPIAVHGVVAATLRIQPLPSTDPDLLDAALDRAPSSLALTLQRSHLVGPDEAAAHAFFEALERPDTTPATLTDLIGSTSLSEACGYLAVVSTDEQLGWVEHALRHRGRLAVSRVRAHEHLSVVAVPGDSPERARDLLIEDVGAHTSSLEGSVVIGPLVRNPHRIRHSVAEARRCLLLRPRPRTHVIDATEFAVRRLVHRLDAQDVLHDFVAEQLGGLLEQRGDTARRLLETLVAYLDCDANRTATANRLHLQRQTLYHRLDQISRALGREITDERTAAGLQVAVRLWQAMEPDPARWSGVTSNDAGSGERQILGE</sequence>
<evidence type="ECO:0000256" key="1">
    <source>
        <dbReference type="ARBA" id="ARBA00006754"/>
    </source>
</evidence>
<protein>
    <submittedName>
        <fullName evidence="6">PucR family transcriptional regulator ligand-binding domain-containing protein</fullName>
    </submittedName>
</protein>
<gene>
    <name evidence="6" type="ORF">QFW96_16535</name>
</gene>
<dbReference type="InterPro" id="IPR012914">
    <property type="entry name" value="PucR_dom"/>
</dbReference>
<evidence type="ECO:0000259" key="4">
    <source>
        <dbReference type="Pfam" id="PF13556"/>
    </source>
</evidence>
<dbReference type="InterPro" id="IPR042070">
    <property type="entry name" value="PucR_C-HTH_sf"/>
</dbReference>
<dbReference type="RefSeq" id="WP_281456548.1">
    <property type="nucleotide sequence ID" value="NZ_JASAOF010000009.1"/>
</dbReference>